<evidence type="ECO:0000313" key="2">
    <source>
        <dbReference type="EMBL" id="MBP2376846.1"/>
    </source>
</evidence>
<feature type="compositionally biased region" description="Basic and acidic residues" evidence="1">
    <location>
        <begin position="1"/>
        <end position="12"/>
    </location>
</feature>
<evidence type="ECO:0000313" key="3">
    <source>
        <dbReference type="Proteomes" id="UP000703720"/>
    </source>
</evidence>
<comment type="caution">
    <text evidence="2">The sequence shown here is derived from an EMBL/GenBank/DDBJ whole genome shotgun (WGS) entry which is preliminary data.</text>
</comment>
<protein>
    <recommendedName>
        <fullName evidence="4">NERD domain-containing protein</fullName>
    </recommendedName>
</protein>
<gene>
    <name evidence="2" type="ORF">JOF42_000341</name>
</gene>
<proteinExistence type="predicted"/>
<name>A0ABS4WKX8_9MICO</name>
<accession>A0ABS4WKX8</accession>
<feature type="region of interest" description="Disordered" evidence="1">
    <location>
        <begin position="1"/>
        <end position="22"/>
    </location>
</feature>
<evidence type="ECO:0008006" key="4">
    <source>
        <dbReference type="Google" id="ProtNLM"/>
    </source>
</evidence>
<evidence type="ECO:0000256" key="1">
    <source>
        <dbReference type="SAM" id="MobiDB-lite"/>
    </source>
</evidence>
<organism evidence="2 3">
    <name type="scientific">Microbacterium phyllosphaerae</name>
    <dbReference type="NCBI Taxonomy" id="124798"/>
    <lineage>
        <taxon>Bacteria</taxon>
        <taxon>Bacillati</taxon>
        <taxon>Actinomycetota</taxon>
        <taxon>Actinomycetes</taxon>
        <taxon>Micrococcales</taxon>
        <taxon>Microbacteriaceae</taxon>
        <taxon>Microbacterium</taxon>
    </lineage>
</organism>
<dbReference type="EMBL" id="JAGIOA010000001">
    <property type="protein sequence ID" value="MBP2376846.1"/>
    <property type="molecule type" value="Genomic_DNA"/>
</dbReference>
<keyword evidence="3" id="KW-1185">Reference proteome</keyword>
<reference evidence="2 3" key="1">
    <citation type="submission" date="2021-03" db="EMBL/GenBank/DDBJ databases">
        <title>Sequencing the genomes of 1000 actinobacteria strains.</title>
        <authorList>
            <person name="Klenk H.-P."/>
        </authorList>
    </citation>
    <scope>NUCLEOTIDE SEQUENCE [LARGE SCALE GENOMIC DNA]</scope>
    <source>
        <strain evidence="2 3">DSM 13468</strain>
    </source>
</reference>
<dbReference type="Proteomes" id="UP000703720">
    <property type="component" value="Unassembled WGS sequence"/>
</dbReference>
<dbReference type="RefSeq" id="WP_210096268.1">
    <property type="nucleotide sequence ID" value="NZ_BAAAIO010000001.1"/>
</dbReference>
<sequence>MTSGDSFRRPKSGDGTPFIAPPSALEFAVDPPHAGPQVRADFDEFDEAFVRCYPNAHRAAMGLVIGALPRVKDGEVLEGEDAFKYMVELRQRMVDAATEAATPYDSETWLILIRRLSPRALSHAESGTMDYEGDSTERVAENLVGAARGEHLDVESAPVPTVVSMRLARLFALAGMVDSLESAVRSATKGVKYRVRRRHRPRPFDSDALRASLREFDLRSSWKSADDAPRLESITSDDFEGDPPMLVAYRFKDGLGIDQTWDGPFRAADPVEDTVRFTIRAFTTGDETYTVLGRHGVLASFEDPAATASLIVFGNALLRHVLDVDDAAGATLPRRGLLRIETEVLTAVINDTLHSEAIAVWLTENGQAALSASAVLASIRSLYVHGRRSLPGPVIQTSGDQTLVDAWAYACHVTDDLKLSPHTGGAIANLSAAQFESATQSLIDASVLAPLPKLRKLRGKTLRLNGKAVTDIDAILVADKTKLFLISCKNYLIRIDYLAGEYRAARSGRQRLDAALDEWKDRVATFRNSPVGDNYDFSGYEIEGFIVLPELIFTPRSDSRQTLHFGSADLFFTKVESYSQLAATLEMASWPPEPLALRALRTSGQ</sequence>